<dbReference type="EMBL" id="JAOPGA020000647">
    <property type="protein sequence ID" value="KAL0480248.1"/>
    <property type="molecule type" value="Genomic_DNA"/>
</dbReference>
<dbReference type="AlphaFoldDB" id="A0AAW2YTR2"/>
<protein>
    <submittedName>
        <fullName evidence="1">PknB</fullName>
    </submittedName>
</protein>
<accession>A0AAW2YTR2</accession>
<proteinExistence type="predicted"/>
<dbReference type="Proteomes" id="UP001431209">
    <property type="component" value="Unassembled WGS sequence"/>
</dbReference>
<gene>
    <name evidence="1" type="ORF">AKO1_007161</name>
</gene>
<reference evidence="1 2" key="1">
    <citation type="submission" date="2024-03" db="EMBL/GenBank/DDBJ databases">
        <title>The Acrasis kona genome and developmental transcriptomes reveal deep origins of eukaryotic multicellular pathways.</title>
        <authorList>
            <person name="Sheikh S."/>
            <person name="Fu C.-J."/>
            <person name="Brown M.W."/>
            <person name="Baldauf S.L."/>
        </authorList>
    </citation>
    <scope>NUCLEOTIDE SEQUENCE [LARGE SCALE GENOMIC DNA]</scope>
    <source>
        <strain evidence="1 2">ATCC MYA-3509</strain>
    </source>
</reference>
<sequence>MDRPNKDLRFFSSTKSEDGSSKCTINLYICKDGMFTYTINEEQLDGSGVTQESIFKSYDGRFSVTAAEESGDRIELRAISGVKQGTIGSNRTQYDVELVNYEVVVEGGLKDPKCISPHEITKQKPLPLK</sequence>
<keyword evidence="2" id="KW-1185">Reference proteome</keyword>
<evidence type="ECO:0000313" key="2">
    <source>
        <dbReference type="Proteomes" id="UP001431209"/>
    </source>
</evidence>
<evidence type="ECO:0000313" key="1">
    <source>
        <dbReference type="EMBL" id="KAL0480248.1"/>
    </source>
</evidence>
<comment type="caution">
    <text evidence="1">The sequence shown here is derived from an EMBL/GenBank/DDBJ whole genome shotgun (WGS) entry which is preliminary data.</text>
</comment>
<name>A0AAW2YTR2_9EUKA</name>
<organism evidence="1 2">
    <name type="scientific">Acrasis kona</name>
    <dbReference type="NCBI Taxonomy" id="1008807"/>
    <lineage>
        <taxon>Eukaryota</taxon>
        <taxon>Discoba</taxon>
        <taxon>Heterolobosea</taxon>
        <taxon>Tetramitia</taxon>
        <taxon>Eutetramitia</taxon>
        <taxon>Acrasidae</taxon>
        <taxon>Acrasis</taxon>
    </lineage>
</organism>